<feature type="chain" id="PRO_5005287826" description="Secretion system C-terminal sorting domain-containing protein" evidence="2">
    <location>
        <begin position="20"/>
        <end position="542"/>
    </location>
</feature>
<dbReference type="AlphaFoldDB" id="A0A0J7HYW1"/>
<evidence type="ECO:0000256" key="1">
    <source>
        <dbReference type="ARBA" id="ARBA00022729"/>
    </source>
</evidence>
<dbReference type="STRING" id="558151.ACM46_20190"/>
<protein>
    <recommendedName>
        <fullName evidence="3">Secretion system C-terminal sorting domain-containing protein</fullName>
    </recommendedName>
</protein>
<accession>A0A0J7HYW1</accession>
<dbReference type="Pfam" id="PF18962">
    <property type="entry name" value="Por_Secre_tail"/>
    <property type="match status" value="1"/>
</dbReference>
<comment type="caution">
    <text evidence="4">The sequence shown here is derived from an EMBL/GenBank/DDBJ whole genome shotgun (WGS) entry which is preliminary data.</text>
</comment>
<dbReference type="PATRIC" id="fig|558151.6.peg.4238"/>
<name>A0A0J7HYW1_9FLAO</name>
<evidence type="ECO:0000313" key="4">
    <source>
        <dbReference type="EMBL" id="KMQ59418.1"/>
    </source>
</evidence>
<gene>
    <name evidence="4" type="ORF">ACM46_20190</name>
</gene>
<dbReference type="NCBIfam" id="TIGR04183">
    <property type="entry name" value="Por_Secre_tail"/>
    <property type="match status" value="1"/>
</dbReference>
<dbReference type="EMBL" id="LFND01000007">
    <property type="protein sequence ID" value="KMQ59418.1"/>
    <property type="molecule type" value="Genomic_DNA"/>
</dbReference>
<reference evidence="4 5" key="1">
    <citation type="journal article" date="2013" name="Int. J. Syst. Evol. Microbiol.">
        <title>Chryseobacterium angstadtii sp. nov., isolated from a newt tank.</title>
        <authorList>
            <person name="Kirk K.E."/>
            <person name="Hoffman J.A."/>
            <person name="Smith K.A."/>
            <person name="Strahan B.L."/>
            <person name="Failor K.C."/>
            <person name="Krebs J.E."/>
            <person name="Gale A.N."/>
            <person name="Do T.D."/>
            <person name="Sontag T.C."/>
            <person name="Batties A.M."/>
            <person name="Mistiszyn K."/>
            <person name="Newman J.D."/>
        </authorList>
    </citation>
    <scope>NUCLEOTIDE SEQUENCE [LARGE SCALE GENOMIC DNA]</scope>
    <source>
        <strain evidence="4 5">KM</strain>
    </source>
</reference>
<feature type="signal peptide" evidence="2">
    <location>
        <begin position="1"/>
        <end position="19"/>
    </location>
</feature>
<evidence type="ECO:0000313" key="5">
    <source>
        <dbReference type="Proteomes" id="UP000036261"/>
    </source>
</evidence>
<dbReference type="InterPro" id="IPR026444">
    <property type="entry name" value="Secre_tail"/>
</dbReference>
<keyword evidence="5" id="KW-1185">Reference proteome</keyword>
<dbReference type="Proteomes" id="UP000036261">
    <property type="component" value="Unassembled WGS sequence"/>
</dbReference>
<feature type="domain" description="Secretion system C-terminal sorting" evidence="3">
    <location>
        <begin position="477"/>
        <end position="536"/>
    </location>
</feature>
<dbReference type="RefSeq" id="WP_048508475.1">
    <property type="nucleotide sequence ID" value="NZ_LFND01000007.1"/>
</dbReference>
<evidence type="ECO:0000256" key="2">
    <source>
        <dbReference type="SAM" id="SignalP"/>
    </source>
</evidence>
<sequence length="542" mass="59356">MKKLLTLFVIASLGFFANAQWNPVLNENLSVTKQAGGASFSATTSSGKTYIGYWRSAPAPTNYELWLQILDQNGMKELPGDGVMLSNQIPMNTYTVVEKIAVDSSDNLYIGVTGTGTGNPGFVFKVTPQGTSAWPNGLSLGEAYLPTILPLSGGDIVVAYYPPTQKYTKVQRFNAAGQPVWANPIQIISDDVTKNTIPADLFELSDNECEIIFHKQLSFGTSSYLFAHKIGLNGTLAWDGAKQIAPKTTAYNAKYSGAVDGNVVYYGYSTGENMRFDGYLQRVNADGTLPWGLAGIDFDTNQTYFEKDMKIAFSPGSSYIWSIANYSSSSQGENGEFVQKFDKNTGTRLLTDHGKQVFPIDNVSIYHFGDLQLVNDSPYFVVRKKEGTSAVNISLNAVQLTNNGDFAWPQNYLPMATYLASKAYINVLKPVNGQSVIVFQEQKSSDASLAIYAQNLILPNGTMAVHEASQKDPSIRIYPNPATDVIYVDGMKDQNFSIYNAAGQVVKMGNLKQGRIEVSDLIKGNYVLKIKDKAEAAKFIKK</sequence>
<organism evidence="4 5">
    <name type="scientific">Chryseobacterium angstadtii</name>
    <dbReference type="NCBI Taxonomy" id="558151"/>
    <lineage>
        <taxon>Bacteria</taxon>
        <taxon>Pseudomonadati</taxon>
        <taxon>Bacteroidota</taxon>
        <taxon>Flavobacteriia</taxon>
        <taxon>Flavobacteriales</taxon>
        <taxon>Weeksellaceae</taxon>
        <taxon>Chryseobacterium group</taxon>
        <taxon>Chryseobacterium</taxon>
    </lineage>
</organism>
<evidence type="ECO:0000259" key="3">
    <source>
        <dbReference type="Pfam" id="PF18962"/>
    </source>
</evidence>
<keyword evidence="1 2" id="KW-0732">Signal</keyword>
<dbReference type="OrthoDB" id="1267911at2"/>
<proteinExistence type="predicted"/>